<dbReference type="Proteomes" id="UP000070544">
    <property type="component" value="Unassembled WGS sequence"/>
</dbReference>
<feature type="transmembrane region" description="Helical" evidence="2">
    <location>
        <begin position="25"/>
        <end position="46"/>
    </location>
</feature>
<feature type="region of interest" description="Disordered" evidence="1">
    <location>
        <begin position="140"/>
        <end position="459"/>
    </location>
</feature>
<keyword evidence="2" id="KW-0472">Membrane</keyword>
<name>A0A139AWV3_GONPJ</name>
<feature type="compositionally biased region" description="Low complexity" evidence="1">
    <location>
        <begin position="356"/>
        <end position="367"/>
    </location>
</feature>
<evidence type="ECO:0000256" key="1">
    <source>
        <dbReference type="SAM" id="MobiDB-lite"/>
    </source>
</evidence>
<feature type="compositionally biased region" description="Low complexity" evidence="1">
    <location>
        <begin position="436"/>
        <end position="446"/>
    </location>
</feature>
<feature type="compositionally biased region" description="Low complexity" evidence="1">
    <location>
        <begin position="270"/>
        <end position="286"/>
    </location>
</feature>
<evidence type="ECO:0000313" key="4">
    <source>
        <dbReference type="Proteomes" id="UP000070544"/>
    </source>
</evidence>
<sequence>MPGLQSHHLRPRQDAATQCPTLSPVSFALIGVCGVLLAINVFQWILHRRNKREIHHLKLRLSPFNQSLSMSSFASTLAMASKEITQNVIAERNRESWQSLQYAPLAPRSTSKVPSIGGSRPGSMYGDHVVEPQAAFNQYRRQPGLDGEPPMTMSPLRPNAAPGQPMLPPSSPPHRATDAQKSKSRPQSSAGSGSDSGVDTTSKPHPQPAPRSAKILTKNPPQPQTNPFVDRRPASSVGFPSTVEGAEGSSAQDAVEDNGESPLIHGQTITTPTAEVATPAAGGPSPTTAPPGPAPAPAPVARPKKGPKAPPINPYLNRRPGSIATPTEDESSESEEEEKQEDVAAAGAKGAKHGISPSVRPPSAVSPLAPPKTPTRTGAGGIVIAPPSASASASALPTPLRMSMISVSGTGTPTSEMPTPTTPSTPVAGYVVVPDTNTNSPSTPNSPATPKVTRRYQIG</sequence>
<feature type="compositionally biased region" description="Low complexity" evidence="1">
    <location>
        <begin position="385"/>
        <end position="400"/>
    </location>
</feature>
<feature type="compositionally biased region" description="Acidic residues" evidence="1">
    <location>
        <begin position="327"/>
        <end position="340"/>
    </location>
</feature>
<organism evidence="3 4">
    <name type="scientific">Gonapodya prolifera (strain JEL478)</name>
    <name type="common">Monoblepharis prolifera</name>
    <dbReference type="NCBI Taxonomy" id="1344416"/>
    <lineage>
        <taxon>Eukaryota</taxon>
        <taxon>Fungi</taxon>
        <taxon>Fungi incertae sedis</taxon>
        <taxon>Chytridiomycota</taxon>
        <taxon>Chytridiomycota incertae sedis</taxon>
        <taxon>Monoblepharidomycetes</taxon>
        <taxon>Monoblepharidales</taxon>
        <taxon>Gonapodyaceae</taxon>
        <taxon>Gonapodya</taxon>
    </lineage>
</organism>
<feature type="region of interest" description="Disordered" evidence="1">
    <location>
        <begin position="108"/>
        <end position="127"/>
    </location>
</feature>
<feature type="compositionally biased region" description="Low complexity" evidence="1">
    <location>
        <begin position="185"/>
        <end position="203"/>
    </location>
</feature>
<evidence type="ECO:0000313" key="3">
    <source>
        <dbReference type="EMBL" id="KXS21198.1"/>
    </source>
</evidence>
<keyword evidence="4" id="KW-1185">Reference proteome</keyword>
<evidence type="ECO:0000256" key="2">
    <source>
        <dbReference type="SAM" id="Phobius"/>
    </source>
</evidence>
<dbReference type="EMBL" id="KQ965733">
    <property type="protein sequence ID" value="KXS21198.1"/>
    <property type="molecule type" value="Genomic_DNA"/>
</dbReference>
<protein>
    <submittedName>
        <fullName evidence="3">Uncharacterized protein</fullName>
    </submittedName>
</protein>
<reference evidence="3 4" key="1">
    <citation type="journal article" date="2015" name="Genome Biol. Evol.">
        <title>Phylogenomic analyses indicate that early fungi evolved digesting cell walls of algal ancestors of land plants.</title>
        <authorList>
            <person name="Chang Y."/>
            <person name="Wang S."/>
            <person name="Sekimoto S."/>
            <person name="Aerts A.L."/>
            <person name="Choi C."/>
            <person name="Clum A."/>
            <person name="LaButti K.M."/>
            <person name="Lindquist E.A."/>
            <person name="Yee Ngan C."/>
            <person name="Ohm R.A."/>
            <person name="Salamov A.A."/>
            <person name="Grigoriev I.V."/>
            <person name="Spatafora J.W."/>
            <person name="Berbee M.L."/>
        </authorList>
    </citation>
    <scope>NUCLEOTIDE SEQUENCE [LARGE SCALE GENOMIC DNA]</scope>
    <source>
        <strain evidence="3 4">JEL478</strain>
    </source>
</reference>
<proteinExistence type="predicted"/>
<keyword evidence="2" id="KW-0812">Transmembrane</keyword>
<feature type="compositionally biased region" description="Low complexity" evidence="1">
    <location>
        <begin position="408"/>
        <end position="426"/>
    </location>
</feature>
<keyword evidence="2" id="KW-1133">Transmembrane helix</keyword>
<feature type="compositionally biased region" description="Pro residues" evidence="1">
    <location>
        <begin position="287"/>
        <end position="300"/>
    </location>
</feature>
<gene>
    <name evidence="3" type="ORF">M427DRAFT_130752</name>
</gene>
<accession>A0A139AWV3</accession>
<dbReference type="AlphaFoldDB" id="A0A139AWV3"/>